<feature type="compositionally biased region" description="Polar residues" evidence="1">
    <location>
        <begin position="26"/>
        <end position="38"/>
    </location>
</feature>
<feature type="region of interest" description="Disordered" evidence="1">
    <location>
        <begin position="22"/>
        <end position="61"/>
    </location>
</feature>
<gene>
    <name evidence="2" type="ORF">M422DRAFT_263020</name>
</gene>
<evidence type="ECO:0000313" key="2">
    <source>
        <dbReference type="EMBL" id="KIJ34837.1"/>
    </source>
</evidence>
<name>A0A0C9UZU3_SPHS4</name>
<reference evidence="2 3" key="1">
    <citation type="submission" date="2014-06" db="EMBL/GenBank/DDBJ databases">
        <title>Evolutionary Origins and Diversification of the Mycorrhizal Mutualists.</title>
        <authorList>
            <consortium name="DOE Joint Genome Institute"/>
            <consortium name="Mycorrhizal Genomics Consortium"/>
            <person name="Kohler A."/>
            <person name="Kuo A."/>
            <person name="Nagy L.G."/>
            <person name="Floudas D."/>
            <person name="Copeland A."/>
            <person name="Barry K.W."/>
            <person name="Cichocki N."/>
            <person name="Veneault-Fourrey C."/>
            <person name="LaButti K."/>
            <person name="Lindquist E.A."/>
            <person name="Lipzen A."/>
            <person name="Lundell T."/>
            <person name="Morin E."/>
            <person name="Murat C."/>
            <person name="Riley R."/>
            <person name="Ohm R."/>
            <person name="Sun H."/>
            <person name="Tunlid A."/>
            <person name="Henrissat B."/>
            <person name="Grigoriev I.V."/>
            <person name="Hibbett D.S."/>
            <person name="Martin F."/>
        </authorList>
    </citation>
    <scope>NUCLEOTIDE SEQUENCE [LARGE SCALE GENOMIC DNA]</scope>
    <source>
        <strain evidence="2 3">SS14</strain>
    </source>
</reference>
<evidence type="ECO:0000313" key="3">
    <source>
        <dbReference type="Proteomes" id="UP000054279"/>
    </source>
</evidence>
<sequence length="436" mass="50111">MPPRRPPGRPADAHETLALTAHAMRHQSQPTPNSAQPDSSAPSRVSPAPPSSSTSTETSASTIAGLEVLLREIRLSKRHFGLGFNRLLDVEDGVLALISVERDKLAAEDEEEPVFEKLGKRKRGKSRGSITPDSPGSVWMAGRAWTTFSTVTDESGLMGSASKERRRTTRASSIDLFAIWYIWLMDDDLEQWIGELYHGKALIEQPLTWLLRNANIQDDADISSLSSHASSESVMGSGYYAGKGLVRMGRPLWKATAQFIIRRRVDYYFRFNNFFWMGRKFYVTDPCQWQFVEERVEIIYLTKSLIRQIKEIFGKETLEYWIWLERYWIDWVPMFVGLPIMLYIASPSLLLQLFSQTETDFYRLPPHIRLSFSLLPWSFIKKWFDKRSHKLYMLRQKQLEERASYTLPMLQLPSVDLSNIWSGADEGASSRLEEVL</sequence>
<keyword evidence="3" id="KW-1185">Reference proteome</keyword>
<dbReference type="AlphaFoldDB" id="A0A0C9UZU3"/>
<protein>
    <submittedName>
        <fullName evidence="2">Uncharacterized protein</fullName>
    </submittedName>
</protein>
<feature type="compositionally biased region" description="Low complexity" evidence="1">
    <location>
        <begin position="39"/>
        <end position="61"/>
    </location>
</feature>
<accession>A0A0C9UZU3</accession>
<proteinExistence type="predicted"/>
<dbReference type="Proteomes" id="UP000054279">
    <property type="component" value="Unassembled WGS sequence"/>
</dbReference>
<dbReference type="EMBL" id="KN837195">
    <property type="protein sequence ID" value="KIJ34837.1"/>
    <property type="molecule type" value="Genomic_DNA"/>
</dbReference>
<organism evidence="2 3">
    <name type="scientific">Sphaerobolus stellatus (strain SS14)</name>
    <dbReference type="NCBI Taxonomy" id="990650"/>
    <lineage>
        <taxon>Eukaryota</taxon>
        <taxon>Fungi</taxon>
        <taxon>Dikarya</taxon>
        <taxon>Basidiomycota</taxon>
        <taxon>Agaricomycotina</taxon>
        <taxon>Agaricomycetes</taxon>
        <taxon>Phallomycetidae</taxon>
        <taxon>Geastrales</taxon>
        <taxon>Sphaerobolaceae</taxon>
        <taxon>Sphaerobolus</taxon>
    </lineage>
</organism>
<evidence type="ECO:0000256" key="1">
    <source>
        <dbReference type="SAM" id="MobiDB-lite"/>
    </source>
</evidence>
<dbReference type="HOGENOM" id="CLU_628772_0_0_1"/>